<evidence type="ECO:0000313" key="2">
    <source>
        <dbReference type="RefSeq" id="XP_005094121.1"/>
    </source>
</evidence>
<proteinExistence type="predicted"/>
<dbReference type="Proteomes" id="UP000694888">
    <property type="component" value="Unplaced"/>
</dbReference>
<dbReference type="InterPro" id="IPR019410">
    <property type="entry name" value="Methyltransf_16"/>
</dbReference>
<gene>
    <name evidence="2" type="primary">LOC101860964</name>
</gene>
<protein>
    <submittedName>
        <fullName evidence="2">Protein-lysine methyltransferase METTL21D</fullName>
    </submittedName>
</protein>
<dbReference type="PANTHER" id="PTHR14614:SF44">
    <property type="entry name" value="PROTEIN N-LYSINE METHYLTRANSFERASE METTL21D"/>
    <property type="match status" value="1"/>
</dbReference>
<evidence type="ECO:0000313" key="1">
    <source>
        <dbReference type="Proteomes" id="UP000694888"/>
    </source>
</evidence>
<dbReference type="Pfam" id="PF10294">
    <property type="entry name" value="Methyltransf_16"/>
    <property type="match status" value="1"/>
</dbReference>
<dbReference type="GO" id="GO:0032259">
    <property type="term" value="P:methylation"/>
    <property type="evidence" value="ECO:0007669"/>
    <property type="project" value="UniProtKB-KW"/>
</dbReference>
<keyword evidence="2" id="KW-0489">Methyltransferase</keyword>
<name>A0ABM0JI28_APLCA</name>
<organism evidence="1 2">
    <name type="scientific">Aplysia californica</name>
    <name type="common">California sea hare</name>
    <dbReference type="NCBI Taxonomy" id="6500"/>
    <lineage>
        <taxon>Eukaryota</taxon>
        <taxon>Metazoa</taxon>
        <taxon>Spiralia</taxon>
        <taxon>Lophotrochozoa</taxon>
        <taxon>Mollusca</taxon>
        <taxon>Gastropoda</taxon>
        <taxon>Heterobranchia</taxon>
        <taxon>Euthyneura</taxon>
        <taxon>Tectipleura</taxon>
        <taxon>Aplysiida</taxon>
        <taxon>Aplysioidea</taxon>
        <taxon>Aplysiidae</taxon>
        <taxon>Aplysia</taxon>
    </lineage>
</organism>
<dbReference type="Gene3D" id="3.40.50.150">
    <property type="entry name" value="Vaccinia Virus protein VP39"/>
    <property type="match status" value="1"/>
</dbReference>
<keyword evidence="1" id="KW-1185">Reference proteome</keyword>
<reference evidence="2" key="1">
    <citation type="submission" date="2025-08" db="UniProtKB">
        <authorList>
            <consortium name="RefSeq"/>
        </authorList>
    </citation>
    <scope>IDENTIFICATION</scope>
</reference>
<dbReference type="GeneID" id="101860964"/>
<keyword evidence="2" id="KW-0808">Transferase</keyword>
<dbReference type="RefSeq" id="XP_005094121.1">
    <property type="nucleotide sequence ID" value="XM_005094064.3"/>
</dbReference>
<dbReference type="PANTHER" id="PTHR14614">
    <property type="entry name" value="HEPATOCELLULAR CARCINOMA-ASSOCIATED ANTIGEN"/>
    <property type="match status" value="1"/>
</dbReference>
<dbReference type="InterPro" id="IPR029063">
    <property type="entry name" value="SAM-dependent_MTases_sf"/>
</dbReference>
<dbReference type="GO" id="GO:0008168">
    <property type="term" value="F:methyltransferase activity"/>
    <property type="evidence" value="ECO:0007669"/>
    <property type="project" value="UniProtKB-KW"/>
</dbReference>
<dbReference type="SUPFAM" id="SSF53335">
    <property type="entry name" value="S-adenosyl-L-methionine-dependent methyltransferases"/>
    <property type="match status" value="1"/>
</dbReference>
<sequence>MAVTNAVDLSKLYTRNFELNDETELVFHQSEIGDVGCVVWDAALVLCKYLETRDFDEGNAWHGKTVIDLGSGTGAVGLVAAALGALTVVTDLPEFVPLMDHNVNYNKSVIAAGSCSAQPLVWGDSSQTQNLKEKFFPQGLDFVTIADCVYYEESITSLVETIVELCSDKTTVLCCYEERDIGNKSEMQRKFFEMIGKRFDVSEVPLAAQDPHFRSPDIHIMKFTPKLCVVR</sequence>
<accession>A0ABM0JI28</accession>